<dbReference type="SUPFAM" id="SSF52540">
    <property type="entry name" value="P-loop containing nucleoside triphosphate hydrolases"/>
    <property type="match status" value="1"/>
</dbReference>
<dbReference type="InterPro" id="IPR027417">
    <property type="entry name" value="P-loop_NTPase"/>
</dbReference>
<dbReference type="RefSeq" id="WP_185898304.1">
    <property type="nucleotide sequence ID" value="NZ_JACLZK010000001.1"/>
</dbReference>
<keyword evidence="8" id="KW-0067">ATP-binding</keyword>
<dbReference type="EMBL" id="JACLZK010000001">
    <property type="protein sequence ID" value="MBC2882715.1"/>
    <property type="molecule type" value="Genomic_DNA"/>
</dbReference>
<dbReference type="Pfam" id="PF22590">
    <property type="entry name" value="Cas3-like_C_2"/>
    <property type="match status" value="1"/>
</dbReference>
<dbReference type="NCBIfam" id="TIGR01596">
    <property type="entry name" value="cas3_HD"/>
    <property type="match status" value="1"/>
</dbReference>
<keyword evidence="5" id="KW-0547">Nucleotide-binding</keyword>
<keyword evidence="13" id="KW-1185">Reference proteome</keyword>
<dbReference type="GO" id="GO:0046872">
    <property type="term" value="F:metal ion binding"/>
    <property type="evidence" value="ECO:0007669"/>
    <property type="project" value="UniProtKB-KW"/>
</dbReference>
<dbReference type="InterPro" id="IPR014001">
    <property type="entry name" value="Helicase_ATP-bd"/>
</dbReference>
<evidence type="ECO:0000256" key="1">
    <source>
        <dbReference type="ARBA" id="ARBA00006847"/>
    </source>
</evidence>
<gene>
    <name evidence="12" type="primary">cas3</name>
    <name evidence="12" type="ORF">H7R39_05500</name>
</gene>
<keyword evidence="6" id="KW-0378">Hydrolase</keyword>
<evidence type="ECO:0000259" key="11">
    <source>
        <dbReference type="PROSITE" id="PS51643"/>
    </source>
</evidence>
<accession>A0A842J829</accession>
<keyword evidence="9" id="KW-0051">Antiviral defense</keyword>
<dbReference type="InterPro" id="IPR038257">
    <property type="entry name" value="CRISPR-assoc_Cas3_HD_sf"/>
</dbReference>
<keyword evidence="7" id="KW-0347">Helicase</keyword>
<comment type="similarity">
    <text evidence="1">In the N-terminal section; belongs to the CRISPR-associated nuclease Cas3-HD family.</text>
</comment>
<evidence type="ECO:0000256" key="2">
    <source>
        <dbReference type="ARBA" id="ARBA00009046"/>
    </source>
</evidence>
<dbReference type="GO" id="GO:0051607">
    <property type="term" value="P:defense response to virus"/>
    <property type="evidence" value="ECO:0007669"/>
    <property type="project" value="UniProtKB-KW"/>
</dbReference>
<dbReference type="GO" id="GO:0005524">
    <property type="term" value="F:ATP binding"/>
    <property type="evidence" value="ECO:0007669"/>
    <property type="project" value="UniProtKB-KW"/>
</dbReference>
<evidence type="ECO:0000256" key="3">
    <source>
        <dbReference type="ARBA" id="ARBA00022722"/>
    </source>
</evidence>
<dbReference type="Gene3D" id="3.40.50.300">
    <property type="entry name" value="P-loop containing nucleotide triphosphate hydrolases"/>
    <property type="match status" value="2"/>
</dbReference>
<dbReference type="InterPro" id="IPR006474">
    <property type="entry name" value="Helicase_Cas3_CRISPR-ass_core"/>
</dbReference>
<dbReference type="GO" id="GO:0004518">
    <property type="term" value="F:nuclease activity"/>
    <property type="evidence" value="ECO:0007669"/>
    <property type="project" value="UniProtKB-KW"/>
</dbReference>
<dbReference type="Proteomes" id="UP000552683">
    <property type="component" value="Unassembled WGS sequence"/>
</dbReference>
<keyword evidence="3" id="KW-0540">Nuclease</keyword>
<evidence type="ECO:0000256" key="6">
    <source>
        <dbReference type="ARBA" id="ARBA00022801"/>
    </source>
</evidence>
<feature type="domain" description="HD Cas3-type" evidence="11">
    <location>
        <begin position="11"/>
        <end position="189"/>
    </location>
</feature>
<dbReference type="GO" id="GO:0003676">
    <property type="term" value="F:nucleic acid binding"/>
    <property type="evidence" value="ECO:0007669"/>
    <property type="project" value="InterPro"/>
</dbReference>
<dbReference type="NCBIfam" id="TIGR01587">
    <property type="entry name" value="cas3_core"/>
    <property type="match status" value="1"/>
</dbReference>
<evidence type="ECO:0000256" key="9">
    <source>
        <dbReference type="ARBA" id="ARBA00023118"/>
    </source>
</evidence>
<dbReference type="SMART" id="SM00487">
    <property type="entry name" value="DEXDc"/>
    <property type="match status" value="1"/>
</dbReference>
<dbReference type="InterPro" id="IPR054712">
    <property type="entry name" value="Cas3-like_dom"/>
</dbReference>
<dbReference type="Pfam" id="PF00270">
    <property type="entry name" value="DEAD"/>
    <property type="match status" value="1"/>
</dbReference>
<evidence type="ECO:0000256" key="5">
    <source>
        <dbReference type="ARBA" id="ARBA00022741"/>
    </source>
</evidence>
<organism evidence="12 13">
    <name type="scientific">Campylobacter massiliensis</name>
    <dbReference type="NCBI Taxonomy" id="2762557"/>
    <lineage>
        <taxon>Bacteria</taxon>
        <taxon>Pseudomonadati</taxon>
        <taxon>Campylobacterota</taxon>
        <taxon>Epsilonproteobacteria</taxon>
        <taxon>Campylobacterales</taxon>
        <taxon>Campylobacteraceae</taxon>
        <taxon>Campylobacter</taxon>
    </lineage>
</organism>
<reference evidence="12 13" key="1">
    <citation type="submission" date="2020-08" db="EMBL/GenBank/DDBJ databases">
        <title>Complete genome and description of Campylobacter massiliensis Marseille-Q3452 sp. nov.</title>
        <authorList>
            <person name="Antezack A."/>
        </authorList>
    </citation>
    <scope>NUCLEOTIDE SEQUENCE [LARGE SCALE GENOMIC DNA]</scope>
    <source>
        <strain evidence="12 13">Marseille-Q3452</strain>
    </source>
</reference>
<evidence type="ECO:0000256" key="4">
    <source>
        <dbReference type="ARBA" id="ARBA00022723"/>
    </source>
</evidence>
<evidence type="ECO:0000313" key="12">
    <source>
        <dbReference type="EMBL" id="MBC2882715.1"/>
    </source>
</evidence>
<dbReference type="GO" id="GO:0004386">
    <property type="term" value="F:helicase activity"/>
    <property type="evidence" value="ECO:0007669"/>
    <property type="project" value="UniProtKB-KW"/>
</dbReference>
<dbReference type="CDD" id="cd09641">
    <property type="entry name" value="Cas3''_I"/>
    <property type="match status" value="1"/>
</dbReference>
<proteinExistence type="inferred from homology"/>
<evidence type="ECO:0000313" key="13">
    <source>
        <dbReference type="Proteomes" id="UP000552683"/>
    </source>
</evidence>
<protein>
    <submittedName>
        <fullName evidence="12">CRISPR-associated helicase Cas3</fullName>
    </submittedName>
</protein>
<dbReference type="InterPro" id="IPR006483">
    <property type="entry name" value="CRISPR-assoc_Cas3_HD"/>
</dbReference>
<dbReference type="PROSITE" id="PS51643">
    <property type="entry name" value="HD_CAS3"/>
    <property type="match status" value="1"/>
</dbReference>
<evidence type="ECO:0000256" key="8">
    <source>
        <dbReference type="ARBA" id="ARBA00022840"/>
    </source>
</evidence>
<dbReference type="GO" id="GO:0016787">
    <property type="term" value="F:hydrolase activity"/>
    <property type="evidence" value="ECO:0007669"/>
    <property type="project" value="UniProtKB-KW"/>
</dbReference>
<sequence>MKESILFDEFWSHPNKLLENHIKNMISPGDEELDKQVKLYHDIAKLKNNFQIYIRDTSNDKLDKNHSFLSAYFFLLNSKFDEIPTLFGFLAIVSHHGDVLNLDRLVREDNKFLGDNFENSKELKYWDEVADAAKNIEIYSGLSTKKDEFLKKAMSLQMFSCRLTYRNFTYKDFINFKSLYSNLVYSDKFEAIFNKPRQGNKQIPLCELERHISKLAEKSGDEKPNKRDTFRKFVLNNFDENYKLFTLTAPTGYGKTLTALNFALKFNKSRIIYALPFTSIIDQTYDIIAKIYKNSDISVSKAHHKTTIDEKNLTEEDRYSKIKFLMESFSGEINVTTLYQLIFALFGNKNKDNVKFNQLKNSVVIIDEAQAIPYNFRKDFILLCEIISQRLGTIFIFMSATMPVIKSENFKEISNLEYFSKQDRYVIKWLDINGEDGLLEKICQVASDKNTLVVVNTIKKAQELFVKLRDKFSCFCLNGYMYDRHKRAIIRMVRYRISKSKNDPFASKILLISTQSIEAGVDLDFDVGFREVSPISSIIQTAGRVNRHFGKICGELYVFPEISKFTNLIYGDLYKVSGTILEDFRQREVQESEILEISNSFFQKVSAQLEQDTDESDIGKRIKKLEFEDINEVIKKVMDDNCKQTLIIEAKENFIKDFEAKILEIKNSQNDEFTIRDILKNHIRKLSKFSINVTLKDKEKLLPNLKQIRGLKDMFYLPFGSSYFYSTDYGLKKDTNLDIEDEVFD</sequence>
<comment type="caution">
    <text evidence="12">The sequence shown here is derived from an EMBL/GenBank/DDBJ whole genome shotgun (WGS) entry which is preliminary data.</text>
</comment>
<dbReference type="InterPro" id="IPR011545">
    <property type="entry name" value="DEAD/DEAH_box_helicase_dom"/>
</dbReference>
<dbReference type="Gene3D" id="1.10.3210.30">
    <property type="match status" value="1"/>
</dbReference>
<name>A0A842J829_9BACT</name>
<dbReference type="PROSITE" id="PS51192">
    <property type="entry name" value="HELICASE_ATP_BIND_1"/>
    <property type="match status" value="1"/>
</dbReference>
<evidence type="ECO:0000259" key="10">
    <source>
        <dbReference type="PROSITE" id="PS51192"/>
    </source>
</evidence>
<feature type="domain" description="Helicase ATP-binding" evidence="10">
    <location>
        <begin position="236"/>
        <end position="420"/>
    </location>
</feature>
<keyword evidence="4" id="KW-0479">Metal-binding</keyword>
<evidence type="ECO:0000256" key="7">
    <source>
        <dbReference type="ARBA" id="ARBA00022806"/>
    </source>
</evidence>
<dbReference type="AlphaFoldDB" id="A0A842J829"/>
<comment type="similarity">
    <text evidence="2">In the central section; belongs to the CRISPR-associated helicase Cas3 family.</text>
</comment>